<name>A0A6J5NKK2_9CAUD</name>
<sequence length="141" mass="14033">MALNRLTRGTAIVGALDVTGPARLRGTASVKRTAATIADGASMTATAAHIVTNTLVTATPTTARAVTTATGAEIIAVLAGEVVGDCTEFTIVNLAASAATITLTAGATGVTLVGAATVPAATSGTWYVRYDSTSGVTFYRK</sequence>
<organism evidence="1">
    <name type="scientific">uncultured Caudovirales phage</name>
    <dbReference type="NCBI Taxonomy" id="2100421"/>
    <lineage>
        <taxon>Viruses</taxon>
        <taxon>Duplodnaviria</taxon>
        <taxon>Heunggongvirae</taxon>
        <taxon>Uroviricota</taxon>
        <taxon>Caudoviricetes</taxon>
        <taxon>Peduoviridae</taxon>
        <taxon>Maltschvirus</taxon>
        <taxon>Maltschvirus maltsch</taxon>
    </lineage>
</organism>
<protein>
    <submittedName>
        <fullName evidence="1">Uncharacterized protein</fullName>
    </submittedName>
</protein>
<proteinExistence type="predicted"/>
<accession>A0A6J5NKK2</accession>
<reference evidence="1" key="1">
    <citation type="submission" date="2020-04" db="EMBL/GenBank/DDBJ databases">
        <authorList>
            <person name="Chiriac C."/>
            <person name="Salcher M."/>
            <person name="Ghai R."/>
            <person name="Kavagutti S V."/>
        </authorList>
    </citation>
    <scope>NUCLEOTIDE SEQUENCE</scope>
</reference>
<evidence type="ECO:0000313" key="1">
    <source>
        <dbReference type="EMBL" id="CAB4155924.1"/>
    </source>
</evidence>
<dbReference type="EMBL" id="LR796640">
    <property type="protein sequence ID" value="CAB4155924.1"/>
    <property type="molecule type" value="Genomic_DNA"/>
</dbReference>
<gene>
    <name evidence="1" type="ORF">UFOVP665_32</name>
</gene>